<dbReference type="GO" id="GO:0005876">
    <property type="term" value="C:spindle microtubule"/>
    <property type="evidence" value="ECO:0007669"/>
    <property type="project" value="TreeGrafter"/>
</dbReference>
<dbReference type="InterPro" id="IPR042481">
    <property type="entry name" value="CCDC57"/>
</dbReference>
<feature type="compositionally biased region" description="Polar residues" evidence="2">
    <location>
        <begin position="830"/>
        <end position="848"/>
    </location>
</feature>
<dbReference type="PANTHER" id="PTHR46725">
    <property type="entry name" value="COILED-COIL DOMAIN-CONTAINING PROTEIN 57"/>
    <property type="match status" value="1"/>
</dbReference>
<protein>
    <recommendedName>
        <fullName evidence="5">Coiled-coil domain-containing protein 57</fullName>
    </recommendedName>
</protein>
<feature type="compositionally biased region" description="Polar residues" evidence="2">
    <location>
        <begin position="966"/>
        <end position="987"/>
    </location>
</feature>
<feature type="coiled-coil region" evidence="1">
    <location>
        <begin position="440"/>
        <end position="474"/>
    </location>
</feature>
<dbReference type="EMBL" id="OW240916">
    <property type="protein sequence ID" value="CAH2291831.1"/>
    <property type="molecule type" value="Genomic_DNA"/>
</dbReference>
<sequence>MLPEETEFAELLTRKEQEWKELQQRQVLYLENSLSESKKLVQEQKEKFNCLKRDFTHNLRVLGERDRELEQYEVMFSRLKVAENAKQSEISDLKVQIEKLQQELQREKRHYDELQGHYQRKLKEHQIEMDRVHSSKNSELDRHREEYEKVKRQLERKIEEVQGDLSLQKQELLLDFDSEMKKREHEFRLQLDEMSTLVLSHELKVKLLTKELAVLREMELKANEMLQGVESSNRALQETLKQKDFEIKDISSVKDARIKELEDKVQSLERKLKREEETFQRKHEQLDRCSREKESALMSMKDAHSEQVQRLEAQIKELQMCIETQEMEQHSLHGRQHDLLAEKDATIEKLKGDIETLKTGWDKYISQTSKESVSKDLHVQSMQEEEEKLKAQVAKYQKDIERYQQQLALSVERERLLEQAKLQTELDWQKRCEDVEKAQYQNSEKLIESLTEARQQAESELKENVRQLNELKLLVSALTFERDKAIDMLRRNSAKWERGDQTFAAVSMQELHANFASSEIQKLQEQNSELRHVIGQMRKEMESLCEQIPNSDQTGGVNVQPQGNMQSPDYVKSLEDEIQTLKQKNRGMEEQLQAAMDKKDKLEDPPLAKPVLPENAYIQNYIRGLNETISALRADKVTSAANVRRLEGRAAHLDSMVTELTLKGQQKQAEVDHLQFQLNKETRHSQEAIASLQQRQAALEMQLTEARKEAEEYFKGNLQQSVAAVGLGNEVSALKLELASQRIPVVLSENETVSQLREEILALRQQLDWGKTAGGGSSDAQVYMLRSKLKEAAKKISQLSLEKQQLIDMGNRLRAERALAERPAQDPRTPVQSCFSTPPSKLPTQDPSNRLSALENLQYQLTCQELQFAQYQKLPGHPAKHQDSVRAKNQGYSKDSGGFAAMQQKENTNPSPPMQGKASASPRPSGSWFEADTSLQDVWKILDMGSSPSLLSSVEGSQRVIPGRTKPQSTSQPTANMSINIASSRHPNLQDRSKTSSAVKQAKTKSIHSTPKIRNYNMKD</sequence>
<reference evidence="3" key="1">
    <citation type="submission" date="2022-03" db="EMBL/GenBank/DDBJ databases">
        <authorList>
            <person name="Alioto T."/>
            <person name="Alioto T."/>
            <person name="Gomez Garrido J."/>
        </authorList>
    </citation>
    <scope>NUCLEOTIDE SEQUENCE</scope>
</reference>
<feature type="coiled-coil region" evidence="1">
    <location>
        <begin position="571"/>
        <end position="598"/>
    </location>
</feature>
<organism evidence="3 4">
    <name type="scientific">Pelobates cultripes</name>
    <name type="common">Western spadefoot toad</name>
    <dbReference type="NCBI Taxonomy" id="61616"/>
    <lineage>
        <taxon>Eukaryota</taxon>
        <taxon>Metazoa</taxon>
        <taxon>Chordata</taxon>
        <taxon>Craniata</taxon>
        <taxon>Vertebrata</taxon>
        <taxon>Euteleostomi</taxon>
        <taxon>Amphibia</taxon>
        <taxon>Batrachia</taxon>
        <taxon>Anura</taxon>
        <taxon>Pelobatoidea</taxon>
        <taxon>Pelobatidae</taxon>
        <taxon>Pelobates</taxon>
    </lineage>
</organism>
<proteinExistence type="predicted"/>
<feature type="coiled-coil region" evidence="1">
    <location>
        <begin position="83"/>
        <end position="171"/>
    </location>
</feature>
<dbReference type="GO" id="GO:0045931">
    <property type="term" value="P:positive regulation of mitotic cell cycle"/>
    <property type="evidence" value="ECO:0007669"/>
    <property type="project" value="TreeGrafter"/>
</dbReference>
<dbReference type="GO" id="GO:0005814">
    <property type="term" value="C:centriole"/>
    <property type="evidence" value="ECO:0007669"/>
    <property type="project" value="TreeGrafter"/>
</dbReference>
<feature type="coiled-coil region" evidence="1">
    <location>
        <begin position="251"/>
        <end position="328"/>
    </location>
</feature>
<dbReference type="GO" id="GO:0060271">
    <property type="term" value="P:cilium assembly"/>
    <property type="evidence" value="ECO:0007669"/>
    <property type="project" value="TreeGrafter"/>
</dbReference>
<evidence type="ECO:0000313" key="4">
    <source>
        <dbReference type="Proteomes" id="UP001295444"/>
    </source>
</evidence>
<feature type="region of interest" description="Disordered" evidence="2">
    <location>
        <begin position="954"/>
        <end position="1020"/>
    </location>
</feature>
<evidence type="ECO:0008006" key="5">
    <source>
        <dbReference type="Google" id="ProtNLM"/>
    </source>
</evidence>
<evidence type="ECO:0000256" key="1">
    <source>
        <dbReference type="SAM" id="Coils"/>
    </source>
</evidence>
<name>A0AAD1W7R3_PELCU</name>
<feature type="region of interest" description="Disordered" evidence="2">
    <location>
        <begin position="874"/>
        <end position="929"/>
    </location>
</feature>
<dbReference type="GO" id="GO:0007099">
    <property type="term" value="P:centriole replication"/>
    <property type="evidence" value="ECO:0007669"/>
    <property type="project" value="TreeGrafter"/>
</dbReference>
<dbReference type="GO" id="GO:0007020">
    <property type="term" value="P:microtubule nucleation"/>
    <property type="evidence" value="ECO:0007669"/>
    <property type="project" value="TreeGrafter"/>
</dbReference>
<dbReference type="PANTHER" id="PTHR46725:SF1">
    <property type="entry name" value="COILED-COIL DOMAIN-CONTAINING PROTEIN 57"/>
    <property type="match status" value="1"/>
</dbReference>
<feature type="region of interest" description="Disordered" evidence="2">
    <location>
        <begin position="820"/>
        <end position="848"/>
    </location>
</feature>
<feature type="coiled-coil region" evidence="1">
    <location>
        <begin position="513"/>
        <end position="540"/>
    </location>
</feature>
<keyword evidence="4" id="KW-1185">Reference proteome</keyword>
<accession>A0AAD1W7R3</accession>
<dbReference type="AlphaFoldDB" id="A0AAD1W7R3"/>
<feature type="coiled-coil region" evidence="1">
    <location>
        <begin position="746"/>
        <end position="809"/>
    </location>
</feature>
<dbReference type="Proteomes" id="UP001295444">
    <property type="component" value="Chromosome 05"/>
</dbReference>
<dbReference type="GO" id="GO:0034451">
    <property type="term" value="C:centriolar satellite"/>
    <property type="evidence" value="ECO:0007669"/>
    <property type="project" value="TreeGrafter"/>
</dbReference>
<keyword evidence="1" id="KW-0175">Coiled coil</keyword>
<evidence type="ECO:0000313" key="3">
    <source>
        <dbReference type="EMBL" id="CAH2291831.1"/>
    </source>
</evidence>
<evidence type="ECO:0000256" key="2">
    <source>
        <dbReference type="SAM" id="MobiDB-lite"/>
    </source>
</evidence>
<feature type="coiled-coil region" evidence="1">
    <location>
        <begin position="379"/>
        <end position="413"/>
    </location>
</feature>
<gene>
    <name evidence="3" type="ORF">PECUL_23A017295</name>
</gene>